<proteinExistence type="predicted"/>
<dbReference type="AlphaFoldDB" id="A0A177JNN5"/>
<sequence>MVRIVQRNTRGTQYEYLKCTRFNNGADCENTTMYRYDNFERAALDRILHLALDNSHFVKSDETGPLLGQVAQLSKEVELLEGERSNLMTFIRKYGEDEDTEKELLKLRPKLAEARKQLAEAQEALDRAKGNATPEEHLARVLEVKDAITSEDDETRQEARRTVRDAIRSIVSLVSCEREYVPGKKTPKRTITMFAAGNHLKYEFDNDGNQIGGWDMREFATSDEPIFKAFSEEISEPNEAQPLAKVALADVLRRSKSEP</sequence>
<evidence type="ECO:0008006" key="3">
    <source>
        <dbReference type="Google" id="ProtNLM"/>
    </source>
</evidence>
<protein>
    <recommendedName>
        <fullName evidence="3">Recombinase zinc beta ribbon domain-containing protein</fullName>
    </recommendedName>
</protein>
<evidence type="ECO:0000313" key="1">
    <source>
        <dbReference type="EMBL" id="OAH42793.1"/>
    </source>
</evidence>
<comment type="caution">
    <text evidence="1">The sequence shown here is derived from an EMBL/GenBank/DDBJ whole genome shotgun (WGS) entry which is preliminary data.</text>
</comment>
<organism evidence="1 2">
    <name type="scientific">Sphingobium yanoikuyae</name>
    <name type="common">Sphingomonas yanoikuyae</name>
    <dbReference type="NCBI Taxonomy" id="13690"/>
    <lineage>
        <taxon>Bacteria</taxon>
        <taxon>Pseudomonadati</taxon>
        <taxon>Pseudomonadota</taxon>
        <taxon>Alphaproteobacteria</taxon>
        <taxon>Sphingomonadales</taxon>
        <taxon>Sphingomonadaceae</taxon>
        <taxon>Sphingobium</taxon>
    </lineage>
</organism>
<evidence type="ECO:0000313" key="2">
    <source>
        <dbReference type="Proteomes" id="UP000077262"/>
    </source>
</evidence>
<reference evidence="1 2" key="1">
    <citation type="submission" date="2016-02" db="EMBL/GenBank/DDBJ databases">
        <authorList>
            <person name="Wen L."/>
            <person name="He K."/>
            <person name="Yang H."/>
        </authorList>
    </citation>
    <scope>NUCLEOTIDE SEQUENCE [LARGE SCALE GENOMIC DNA]</scope>
    <source>
        <strain evidence="1 2">CD09_2</strain>
    </source>
</reference>
<gene>
    <name evidence="1" type="ORF">AX777_06015</name>
</gene>
<dbReference type="EMBL" id="LSTR01000040">
    <property type="protein sequence ID" value="OAH42793.1"/>
    <property type="molecule type" value="Genomic_DNA"/>
</dbReference>
<name>A0A177JNN5_SPHYA</name>
<accession>A0A177JNN5</accession>
<dbReference type="Proteomes" id="UP000077262">
    <property type="component" value="Unassembled WGS sequence"/>
</dbReference>